<protein>
    <submittedName>
        <fullName evidence="13">Uncharacterized protein</fullName>
    </submittedName>
</protein>
<dbReference type="Pfam" id="PF16746">
    <property type="entry name" value="BAR_3"/>
    <property type="match status" value="1"/>
</dbReference>
<name>A0ABD2Z132_9GENT</name>
<evidence type="ECO:0000256" key="1">
    <source>
        <dbReference type="ARBA" id="ARBA00022468"/>
    </source>
</evidence>
<dbReference type="SUPFAM" id="SSF103657">
    <property type="entry name" value="BAR/IMD domain-like"/>
    <property type="match status" value="1"/>
</dbReference>
<keyword evidence="3" id="KW-0677">Repeat</keyword>
<keyword evidence="14" id="KW-1185">Reference proteome</keyword>
<feature type="repeat" description="ANK" evidence="8">
    <location>
        <begin position="768"/>
        <end position="800"/>
    </location>
</feature>
<organism evidence="13 14">
    <name type="scientific">Cinchona calisaya</name>
    <dbReference type="NCBI Taxonomy" id="153742"/>
    <lineage>
        <taxon>Eukaryota</taxon>
        <taxon>Viridiplantae</taxon>
        <taxon>Streptophyta</taxon>
        <taxon>Embryophyta</taxon>
        <taxon>Tracheophyta</taxon>
        <taxon>Spermatophyta</taxon>
        <taxon>Magnoliopsida</taxon>
        <taxon>eudicotyledons</taxon>
        <taxon>Gunneridae</taxon>
        <taxon>Pentapetalae</taxon>
        <taxon>asterids</taxon>
        <taxon>lamiids</taxon>
        <taxon>Gentianales</taxon>
        <taxon>Rubiaceae</taxon>
        <taxon>Cinchonoideae</taxon>
        <taxon>Cinchoneae</taxon>
        <taxon>Cinchona</taxon>
    </lineage>
</organism>
<evidence type="ECO:0000259" key="12">
    <source>
        <dbReference type="PROSITE" id="PS50115"/>
    </source>
</evidence>
<dbReference type="CDD" id="cd08204">
    <property type="entry name" value="ArfGap"/>
    <property type="match status" value="1"/>
</dbReference>
<evidence type="ECO:0000256" key="6">
    <source>
        <dbReference type="ARBA" id="ARBA00023043"/>
    </source>
</evidence>
<gene>
    <name evidence="13" type="ORF">ACH5RR_030904</name>
</gene>
<feature type="region of interest" description="Disordered" evidence="10">
    <location>
        <begin position="439"/>
        <end position="459"/>
    </location>
</feature>
<keyword evidence="5" id="KW-0862">Zinc</keyword>
<dbReference type="Pfam" id="PF12796">
    <property type="entry name" value="Ank_2"/>
    <property type="match status" value="1"/>
</dbReference>
<dbReference type="CDD" id="cd13250">
    <property type="entry name" value="PH_ACAP"/>
    <property type="match status" value="1"/>
</dbReference>
<dbReference type="EMBL" id="JBJUIK010000012">
    <property type="protein sequence ID" value="KAL3511503.1"/>
    <property type="molecule type" value="Genomic_DNA"/>
</dbReference>
<feature type="repeat" description="ANK" evidence="8">
    <location>
        <begin position="735"/>
        <end position="767"/>
    </location>
</feature>
<dbReference type="PROSITE" id="PS50003">
    <property type="entry name" value="PH_DOMAIN"/>
    <property type="match status" value="1"/>
</dbReference>
<accession>A0ABD2Z132</accession>
<dbReference type="InterPro" id="IPR045258">
    <property type="entry name" value="ACAP1/2/3-like"/>
</dbReference>
<feature type="region of interest" description="Disordered" evidence="10">
    <location>
        <begin position="247"/>
        <end position="270"/>
    </location>
</feature>
<comment type="caution">
    <text evidence="13">The sequence shown here is derived from an EMBL/GenBank/DDBJ whole genome shotgun (WGS) entry which is preliminary data.</text>
</comment>
<dbReference type="SUPFAM" id="SSF48403">
    <property type="entry name" value="Ankyrin repeat"/>
    <property type="match status" value="1"/>
</dbReference>
<dbReference type="InterPro" id="IPR002110">
    <property type="entry name" value="Ankyrin_rpt"/>
</dbReference>
<keyword evidence="4 9" id="KW-0863">Zinc-finger</keyword>
<feature type="domain" description="PH" evidence="11">
    <location>
        <begin position="292"/>
        <end position="428"/>
    </location>
</feature>
<dbReference type="SUPFAM" id="SSF57863">
    <property type="entry name" value="ArfGap/RecO-like zinc finger"/>
    <property type="match status" value="1"/>
</dbReference>
<keyword evidence="2" id="KW-0479">Metal-binding</keyword>
<dbReference type="Gene3D" id="1.20.1270.60">
    <property type="entry name" value="Arfaptin homology (AH) domain/BAR domain"/>
    <property type="match status" value="1"/>
</dbReference>
<reference evidence="13 14" key="1">
    <citation type="submission" date="2024-11" db="EMBL/GenBank/DDBJ databases">
        <title>A near-complete genome assembly of Cinchona calisaya.</title>
        <authorList>
            <person name="Lian D.C."/>
            <person name="Zhao X.W."/>
            <person name="Wei L."/>
        </authorList>
    </citation>
    <scope>NUCLEOTIDE SEQUENCE [LARGE SCALE GENOMIC DNA]</scope>
    <source>
        <tissue evidence="13">Nenye</tissue>
    </source>
</reference>
<evidence type="ECO:0000256" key="3">
    <source>
        <dbReference type="ARBA" id="ARBA00022737"/>
    </source>
</evidence>
<dbReference type="PROSITE" id="PS50115">
    <property type="entry name" value="ARFGAP"/>
    <property type="match status" value="1"/>
</dbReference>
<dbReference type="CDD" id="cd07606">
    <property type="entry name" value="BAR_SFC_plant"/>
    <property type="match status" value="1"/>
</dbReference>
<evidence type="ECO:0000256" key="2">
    <source>
        <dbReference type="ARBA" id="ARBA00022723"/>
    </source>
</evidence>
<dbReference type="InterPro" id="IPR027267">
    <property type="entry name" value="AH/BAR_dom_sf"/>
</dbReference>
<evidence type="ECO:0000256" key="5">
    <source>
        <dbReference type="ARBA" id="ARBA00022833"/>
    </source>
</evidence>
<evidence type="ECO:0000259" key="11">
    <source>
        <dbReference type="PROSITE" id="PS50003"/>
    </source>
</evidence>
<dbReference type="Pfam" id="PF00169">
    <property type="entry name" value="PH"/>
    <property type="match status" value="1"/>
</dbReference>
<dbReference type="InterPro" id="IPR036770">
    <property type="entry name" value="Ankyrin_rpt-contain_sf"/>
</dbReference>
<feature type="compositionally biased region" description="Low complexity" evidence="10">
    <location>
        <begin position="255"/>
        <end position="267"/>
    </location>
</feature>
<evidence type="ECO:0000313" key="13">
    <source>
        <dbReference type="EMBL" id="KAL3511503.1"/>
    </source>
</evidence>
<dbReference type="PROSITE" id="PS50088">
    <property type="entry name" value="ANK_REPEAT"/>
    <property type="match status" value="2"/>
</dbReference>
<dbReference type="SMART" id="SM00105">
    <property type="entry name" value="ArfGap"/>
    <property type="match status" value="1"/>
</dbReference>
<dbReference type="Proteomes" id="UP001630127">
    <property type="component" value="Unassembled WGS sequence"/>
</dbReference>
<evidence type="ECO:0000256" key="10">
    <source>
        <dbReference type="SAM" id="MobiDB-lite"/>
    </source>
</evidence>
<dbReference type="SMART" id="SM00233">
    <property type="entry name" value="PH"/>
    <property type="match status" value="1"/>
</dbReference>
<dbReference type="Gene3D" id="1.10.220.150">
    <property type="entry name" value="Arf GTPase activating protein"/>
    <property type="match status" value="1"/>
</dbReference>
<dbReference type="FunFam" id="1.20.1270.60:FF:000080">
    <property type="entry name" value="ADP-ribosylation factor GTPase-activating protein AGD3"/>
    <property type="match status" value="1"/>
</dbReference>
<keyword evidence="7" id="KW-0175">Coiled coil</keyword>
<evidence type="ECO:0000256" key="9">
    <source>
        <dbReference type="PROSITE-ProRule" id="PRU00288"/>
    </source>
</evidence>
<dbReference type="GO" id="GO:0005096">
    <property type="term" value="F:GTPase activator activity"/>
    <property type="evidence" value="ECO:0007669"/>
    <property type="project" value="UniProtKB-KW"/>
</dbReference>
<dbReference type="PRINTS" id="PR00405">
    <property type="entry name" value="REVINTRACTNG"/>
</dbReference>
<evidence type="ECO:0000256" key="4">
    <source>
        <dbReference type="ARBA" id="ARBA00022771"/>
    </source>
</evidence>
<dbReference type="InterPro" id="IPR011993">
    <property type="entry name" value="PH-like_dom_sf"/>
</dbReference>
<dbReference type="PANTHER" id="PTHR23180:SF160">
    <property type="entry name" value="ADP-RIBOSYLATION FACTOR GTPASE-ACTIVATING PROTEIN EFFECTOR PROTEIN 1"/>
    <property type="match status" value="1"/>
</dbReference>
<dbReference type="InterPro" id="IPR001164">
    <property type="entry name" value="ArfGAP_dom"/>
</dbReference>
<evidence type="ECO:0000256" key="7">
    <source>
        <dbReference type="ARBA" id="ARBA00023054"/>
    </source>
</evidence>
<dbReference type="InterPro" id="IPR001849">
    <property type="entry name" value="PH_domain"/>
</dbReference>
<dbReference type="InterPro" id="IPR037278">
    <property type="entry name" value="ARFGAP/RecO"/>
</dbReference>
<dbReference type="Gene3D" id="1.25.40.20">
    <property type="entry name" value="Ankyrin repeat-containing domain"/>
    <property type="match status" value="1"/>
</dbReference>
<dbReference type="Gene3D" id="2.30.29.30">
    <property type="entry name" value="Pleckstrin-homology domain (PH domain)/Phosphotyrosine-binding domain (PTB)"/>
    <property type="match status" value="1"/>
</dbReference>
<dbReference type="PANTHER" id="PTHR23180">
    <property type="entry name" value="CENTAURIN/ARF"/>
    <property type="match status" value="1"/>
</dbReference>
<proteinExistence type="predicted"/>
<dbReference type="SUPFAM" id="SSF50729">
    <property type="entry name" value="PH domain-like"/>
    <property type="match status" value="1"/>
</dbReference>
<sequence length="828" mass="92911">MHFAKLDDSPMFRKQIQCSEESAESLRERCLKFYKGCRKYTEGLGEGYDGDIAFATALETFGGGHNDPISVAFGGPVMTKFTIALREIGTYKEVLRSQVEHMLNDRLLQFVNIDLHDVKEARKRFDKASLLYDQAREKYLSLRKGTKSDVATLLEEELHNARTTFEQARFNLVTALSNVEAKKRFEFLEAVSGTLDAHLRYFKQGYELLHQMEPYINQVLTYAQQSRERSNYEQAALNERMQEYKRQIDRESRWSSNGSNGSPNGDGIQAIGRSSHKMIEAVMQSAARGKVQTIRQGYLSKRSSNLRGDWKRRFFVLDSRGMLYYYRQQTSKPSGSGGQLSTQRNSSELGSGLLSRWLSSHHHGGVHDEKSVAHHTVNLLTSTIKVDADQSDLRFCFRIISPTKNYTLQAESALDQMDWIEKITGVIASLLSSQAPERCLPSSPMGSGHHRSASESSSFESSDFDHAAVEDYASERLTSVHLERPFRNLQQLRSCVKSEKPIDVLHKICGNDKCADCGAVEPDWASLNLGVLVCIECSGVHRNLGVHISKVRSLTLDVKVWEPSVLTLFQSLGNSFANSVWEDLLQSRSSFQIDLGPTGLYKSDKPQLLYISKPSPADSISKKEKFIHAKYADKIFVRKLREIHMVAEQIWEAVRTNDKKAVYRLIVSSEVDVNAVYEQATCNSSLTLAKAMLMQEQIGLDHNSGYFEADLISKLCLSSSNKASTSECHTVEDLDGCSLLHLACETADIGMLELLLQYGANINASDSRGQTPLHHCIMRGKAAFAKFLLMRGADPQALSREGKTPFELAVESNLDDNEILSILSDPNR</sequence>
<dbReference type="GO" id="GO:0008270">
    <property type="term" value="F:zinc ion binding"/>
    <property type="evidence" value="ECO:0007669"/>
    <property type="project" value="UniProtKB-KW"/>
</dbReference>
<dbReference type="InterPro" id="IPR038508">
    <property type="entry name" value="ArfGAP_dom_sf"/>
</dbReference>
<dbReference type="InterPro" id="IPR035670">
    <property type="entry name" value="AGD1/2/3/4_BAR_plant"/>
</dbReference>
<dbReference type="InterPro" id="IPR004148">
    <property type="entry name" value="BAR_dom"/>
</dbReference>
<dbReference type="SMART" id="SM00721">
    <property type="entry name" value="BAR"/>
    <property type="match status" value="1"/>
</dbReference>
<dbReference type="PROSITE" id="PS50297">
    <property type="entry name" value="ANK_REP_REGION"/>
    <property type="match status" value="2"/>
</dbReference>
<dbReference type="SMART" id="SM00248">
    <property type="entry name" value="ANK"/>
    <property type="match status" value="2"/>
</dbReference>
<keyword evidence="1" id="KW-0343">GTPase activation</keyword>
<evidence type="ECO:0000313" key="14">
    <source>
        <dbReference type="Proteomes" id="UP001630127"/>
    </source>
</evidence>
<evidence type="ECO:0000256" key="8">
    <source>
        <dbReference type="PROSITE-ProRule" id="PRU00023"/>
    </source>
</evidence>
<dbReference type="Pfam" id="PF01412">
    <property type="entry name" value="ArfGap"/>
    <property type="match status" value="1"/>
</dbReference>
<keyword evidence="6 8" id="KW-0040">ANK repeat</keyword>
<dbReference type="FunFam" id="1.10.220.150:FF:000019">
    <property type="entry name" value="ADP-ribosylation factor GTPase-activating protein AGD1"/>
    <property type="match status" value="1"/>
</dbReference>
<feature type="domain" description="Arf-GAP" evidence="12">
    <location>
        <begin position="499"/>
        <end position="644"/>
    </location>
</feature>
<dbReference type="AlphaFoldDB" id="A0ABD2Z132"/>